<feature type="compositionally biased region" description="Polar residues" evidence="1">
    <location>
        <begin position="14"/>
        <end position="41"/>
    </location>
</feature>
<keyword evidence="2" id="KW-0472">Membrane</keyword>
<name>A0AA39NG87_ARMTA</name>
<dbReference type="GeneID" id="85358837"/>
<feature type="region of interest" description="Disordered" evidence="1">
    <location>
        <begin position="297"/>
        <end position="330"/>
    </location>
</feature>
<feature type="compositionally biased region" description="Polar residues" evidence="1">
    <location>
        <begin position="311"/>
        <end position="330"/>
    </location>
</feature>
<feature type="region of interest" description="Disordered" evidence="1">
    <location>
        <begin position="1"/>
        <end position="62"/>
    </location>
</feature>
<proteinExistence type="predicted"/>
<evidence type="ECO:0000313" key="4">
    <source>
        <dbReference type="Proteomes" id="UP001175211"/>
    </source>
</evidence>
<accession>A0AA39NG87</accession>
<reference evidence="3" key="1">
    <citation type="submission" date="2023-06" db="EMBL/GenBank/DDBJ databases">
        <authorList>
            <consortium name="Lawrence Berkeley National Laboratory"/>
            <person name="Ahrendt S."/>
            <person name="Sahu N."/>
            <person name="Indic B."/>
            <person name="Wong-Bajracharya J."/>
            <person name="Merenyi Z."/>
            <person name="Ke H.-M."/>
            <person name="Monk M."/>
            <person name="Kocsube S."/>
            <person name="Drula E."/>
            <person name="Lipzen A."/>
            <person name="Balint B."/>
            <person name="Henrissat B."/>
            <person name="Andreopoulos B."/>
            <person name="Martin F.M."/>
            <person name="Harder C.B."/>
            <person name="Rigling D."/>
            <person name="Ford K.L."/>
            <person name="Foster G.D."/>
            <person name="Pangilinan J."/>
            <person name="Papanicolaou A."/>
            <person name="Barry K."/>
            <person name="LaButti K."/>
            <person name="Viragh M."/>
            <person name="Koriabine M."/>
            <person name="Yan M."/>
            <person name="Riley R."/>
            <person name="Champramary S."/>
            <person name="Plett K.L."/>
            <person name="Tsai I.J."/>
            <person name="Slot J."/>
            <person name="Sipos G."/>
            <person name="Plett J."/>
            <person name="Nagy L.G."/>
            <person name="Grigoriev I.V."/>
        </authorList>
    </citation>
    <scope>NUCLEOTIDE SEQUENCE</scope>
    <source>
        <strain evidence="3">CCBAS 213</strain>
    </source>
</reference>
<organism evidence="3 4">
    <name type="scientific">Armillaria tabescens</name>
    <name type="common">Ringless honey mushroom</name>
    <name type="synonym">Agaricus tabescens</name>
    <dbReference type="NCBI Taxonomy" id="1929756"/>
    <lineage>
        <taxon>Eukaryota</taxon>
        <taxon>Fungi</taxon>
        <taxon>Dikarya</taxon>
        <taxon>Basidiomycota</taxon>
        <taxon>Agaricomycotina</taxon>
        <taxon>Agaricomycetes</taxon>
        <taxon>Agaricomycetidae</taxon>
        <taxon>Agaricales</taxon>
        <taxon>Marasmiineae</taxon>
        <taxon>Physalacriaceae</taxon>
        <taxon>Desarmillaria</taxon>
    </lineage>
</organism>
<comment type="caution">
    <text evidence="3">The sequence shown here is derived from an EMBL/GenBank/DDBJ whole genome shotgun (WGS) entry which is preliminary data.</text>
</comment>
<dbReference type="Proteomes" id="UP001175211">
    <property type="component" value="Unassembled WGS sequence"/>
</dbReference>
<keyword evidence="4" id="KW-1185">Reference proteome</keyword>
<feature type="compositionally biased region" description="Pro residues" evidence="1">
    <location>
        <begin position="192"/>
        <end position="209"/>
    </location>
</feature>
<evidence type="ECO:0000256" key="2">
    <source>
        <dbReference type="SAM" id="Phobius"/>
    </source>
</evidence>
<keyword evidence="2" id="KW-0812">Transmembrane</keyword>
<sequence length="1016" mass="109173">MVQSERLHPVRHVSTASQDTSASGIADSTISNGESLRLSQFPQPPSSIPTTPLRADFAPPSPSTPTFHTIIAPLFLHQSTTSQPSPPFRNFPSDASANNRLPSSTPPISPYYSGSGTFSPHDWYDGASSIDVDATEDRLLSTSFITSLLQEHSAPSFNSVGRRASFSSDAFSGVSEMTYPPTARYPDYVDRPPLPTPPPKPPRSSPPRRPQGARPRQHPPTSFTNKVPPHSDYSDTLYSEQEDNFPTIIRSASLSRGVTVPGASVVGVAPATLRAVSIHSDGSSTDYKEFVRSSSILPLTKPRPPPARPMSRQSTHSNHSAAPSFLSRVSSTSKSIIQRLPNWRRAKPLPPVPIIPHIPIAAEIANRRREATMPLSDLAARAGTLNNLLEKGYYPHDSRTFYHFDSHTGISSAYSGGDIPTNGDPLRTHRNRKSQHAPVLHPPDSPGLDRPKSMTHFSRKKKLIILGIFIAVALITVGVAVGVTVSRKSQDLHQCAAGLAGAVCDLNTTCVCTSSVTGNCNALAHNIVDLAPTMNQLFDTDHTLNYVYNSLWLTLGTTTGSDCSAQSLLVDVAPALTMSDSPNRTEWAQAAILWNLVQSQDIPSTKTLRDFAKDAPWSETSQLDGPVSDDAGSFAVTASGFTFNFATQSISQQAVSFINNGQPTDEQISRVSNTALSALNRMYSFALASSTQQKNALSTYWTSVLQQRAEDLSDFLSIVSSSPLLIPFDATSQTVSALMTNSSTEPFPPPLGCYPNLSSSELGQINDIEVSVFGLSNVAEVSEFDTSCYPDRPLYGTLNVLRLRLPFANTTTGVAQQAAVLNRDAGPRVVIRSGQLLSSLPGSSVQPTNGTQNPRQYGTLNHLEHIMLNYLLSLDTDVAITLATYVLSYKVVPPDNQSELVASLASIPALEIAVFGSIFPADIDHSVSSFSRTSEKLFFGSEEASALRNWTITGTGTKVVWADNATSALVAYDSSLTDETFNEVWSAAAAALEGNVENVTANNVTSSLGSLGKLDS</sequence>
<feature type="region of interest" description="Disordered" evidence="1">
    <location>
        <begin position="413"/>
        <end position="453"/>
    </location>
</feature>
<feature type="region of interest" description="Disordered" evidence="1">
    <location>
        <begin position="177"/>
        <end position="237"/>
    </location>
</feature>
<evidence type="ECO:0000256" key="1">
    <source>
        <dbReference type="SAM" id="MobiDB-lite"/>
    </source>
</evidence>
<gene>
    <name evidence="3" type="ORF">EV420DRAFT_1617836</name>
</gene>
<dbReference type="AlphaFoldDB" id="A0AA39NG87"/>
<feature type="transmembrane region" description="Helical" evidence="2">
    <location>
        <begin position="463"/>
        <end position="485"/>
    </location>
</feature>
<dbReference type="EMBL" id="JAUEPS010000005">
    <property type="protein sequence ID" value="KAK0465069.1"/>
    <property type="molecule type" value="Genomic_DNA"/>
</dbReference>
<feature type="region of interest" description="Disordered" evidence="1">
    <location>
        <begin position="79"/>
        <end position="108"/>
    </location>
</feature>
<dbReference type="RefSeq" id="XP_060336117.1">
    <property type="nucleotide sequence ID" value="XM_060475289.1"/>
</dbReference>
<keyword evidence="2" id="KW-1133">Transmembrane helix</keyword>
<evidence type="ECO:0008006" key="5">
    <source>
        <dbReference type="Google" id="ProtNLM"/>
    </source>
</evidence>
<protein>
    <recommendedName>
        <fullName evidence="5">Transmembrane protein</fullName>
    </recommendedName>
</protein>
<evidence type="ECO:0000313" key="3">
    <source>
        <dbReference type="EMBL" id="KAK0465069.1"/>
    </source>
</evidence>